<reference evidence="1 2" key="1">
    <citation type="journal article" date="2023" name="Mol. Phylogenet. Evol.">
        <title>Genome-scale phylogeny and comparative genomics of the fungal order Sordariales.</title>
        <authorList>
            <person name="Hensen N."/>
            <person name="Bonometti L."/>
            <person name="Westerberg I."/>
            <person name="Brannstrom I.O."/>
            <person name="Guillou S."/>
            <person name="Cros-Aarteil S."/>
            <person name="Calhoun S."/>
            <person name="Haridas S."/>
            <person name="Kuo A."/>
            <person name="Mondo S."/>
            <person name="Pangilinan J."/>
            <person name="Riley R."/>
            <person name="LaButti K."/>
            <person name="Andreopoulos B."/>
            <person name="Lipzen A."/>
            <person name="Chen C."/>
            <person name="Yan M."/>
            <person name="Daum C."/>
            <person name="Ng V."/>
            <person name="Clum A."/>
            <person name="Steindorff A."/>
            <person name="Ohm R.A."/>
            <person name="Martin F."/>
            <person name="Silar P."/>
            <person name="Natvig D.O."/>
            <person name="Lalanne C."/>
            <person name="Gautier V."/>
            <person name="Ament-Velasquez S.L."/>
            <person name="Kruys A."/>
            <person name="Hutchinson M.I."/>
            <person name="Powell A.J."/>
            <person name="Barry K."/>
            <person name="Miller A.N."/>
            <person name="Grigoriev I.V."/>
            <person name="Debuchy R."/>
            <person name="Gladieux P."/>
            <person name="Hiltunen Thoren M."/>
            <person name="Johannesson H."/>
        </authorList>
    </citation>
    <scope>NUCLEOTIDE SEQUENCE [LARGE SCALE GENOMIC DNA]</scope>
    <source>
        <strain evidence="1 2">FGSC 10403</strain>
    </source>
</reference>
<dbReference type="AlphaFoldDB" id="A0AAJ0IGZ5"/>
<accession>A0AAJ0IGZ5</accession>
<sequence length="185" mass="20635">MTQSLQLLAPFCTTRNKCWICLDLLGSACCCLLVLAWPHELLPTGALTHHSETEKQKDPSGTRSLPIHWLPSGDNREEWRSGCVFVGTKKAGMPMIVEANSGAHQPQVFTDFVDFAFFLSNPLSGRFTRYPVRSESRRLPMSSISSSDAKWHTASSTKSATARRDWLPRVPYSAIPMAHRDVKSS</sequence>
<dbReference type="EMBL" id="JAULSX010000001">
    <property type="protein sequence ID" value="KAK3500204.1"/>
    <property type="molecule type" value="Genomic_DNA"/>
</dbReference>
<dbReference type="RefSeq" id="XP_062697837.1">
    <property type="nucleotide sequence ID" value="XM_062837020.1"/>
</dbReference>
<dbReference type="GeneID" id="87874642"/>
<protein>
    <submittedName>
        <fullName evidence="1">Uncharacterized protein</fullName>
    </submittedName>
</protein>
<gene>
    <name evidence="1" type="ORF">B0T23DRAFT_37728</name>
</gene>
<evidence type="ECO:0000313" key="2">
    <source>
        <dbReference type="Proteomes" id="UP001285908"/>
    </source>
</evidence>
<proteinExistence type="predicted"/>
<evidence type="ECO:0000313" key="1">
    <source>
        <dbReference type="EMBL" id="KAK3500204.1"/>
    </source>
</evidence>
<keyword evidence="2" id="KW-1185">Reference proteome</keyword>
<organism evidence="1 2">
    <name type="scientific">Neurospora hispaniola</name>
    <dbReference type="NCBI Taxonomy" id="588809"/>
    <lineage>
        <taxon>Eukaryota</taxon>
        <taxon>Fungi</taxon>
        <taxon>Dikarya</taxon>
        <taxon>Ascomycota</taxon>
        <taxon>Pezizomycotina</taxon>
        <taxon>Sordariomycetes</taxon>
        <taxon>Sordariomycetidae</taxon>
        <taxon>Sordariales</taxon>
        <taxon>Sordariaceae</taxon>
        <taxon>Neurospora</taxon>
    </lineage>
</organism>
<name>A0AAJ0IGZ5_9PEZI</name>
<dbReference type="Proteomes" id="UP001285908">
    <property type="component" value="Unassembled WGS sequence"/>
</dbReference>
<comment type="caution">
    <text evidence="1">The sequence shown here is derived from an EMBL/GenBank/DDBJ whole genome shotgun (WGS) entry which is preliminary data.</text>
</comment>